<accession>A0AC34QKG7</accession>
<dbReference type="Proteomes" id="UP000887576">
    <property type="component" value="Unplaced"/>
</dbReference>
<name>A0AC34QKG7_9BILA</name>
<organism evidence="1 2">
    <name type="scientific">Panagrolaimus sp. JU765</name>
    <dbReference type="NCBI Taxonomy" id="591449"/>
    <lineage>
        <taxon>Eukaryota</taxon>
        <taxon>Metazoa</taxon>
        <taxon>Ecdysozoa</taxon>
        <taxon>Nematoda</taxon>
        <taxon>Chromadorea</taxon>
        <taxon>Rhabditida</taxon>
        <taxon>Tylenchina</taxon>
        <taxon>Panagrolaimomorpha</taxon>
        <taxon>Panagrolaimoidea</taxon>
        <taxon>Panagrolaimidae</taxon>
        <taxon>Panagrolaimus</taxon>
    </lineage>
</organism>
<dbReference type="WBParaSite" id="JU765_v2.g17139.t1">
    <property type="protein sequence ID" value="JU765_v2.g17139.t1"/>
    <property type="gene ID" value="JU765_v2.g17139"/>
</dbReference>
<protein>
    <submittedName>
        <fullName evidence="2">Uncharacterized protein</fullName>
    </submittedName>
</protein>
<evidence type="ECO:0000313" key="1">
    <source>
        <dbReference type="Proteomes" id="UP000887576"/>
    </source>
</evidence>
<sequence length="337" mass="38103">MDDNQDSEMRNEDNLTINNGTTDLEIEDSDSNELEEGEIVDDSDSEDIEILPLPANRKRKSSSEVVGSFKESRTTANKFVDLHNVEFVEKHRVHRKPPMRTNRFEGLDSNGNVLRLHSDVKVEIVVDPNRPRSVQSDDSFSDSECYQSIFRPIKREGFEDAFTSRVMREESPVAGPSRLTAPHVANTVINSRKRTISNATSVDKRSRTSTPSFSPMPNILPPPAHIPQKSYGYFVPSSQPSYSELLNFYKRSVAAASFNPFHYSNGYFVPSTQPTYDQLLQFYKRSLVANAANSSHAYNNVPPVVFTPDASMIQYNKILEQAYREAELSNDGTDYQD</sequence>
<reference evidence="2" key="1">
    <citation type="submission" date="2022-11" db="UniProtKB">
        <authorList>
            <consortium name="WormBaseParasite"/>
        </authorList>
    </citation>
    <scope>IDENTIFICATION</scope>
</reference>
<evidence type="ECO:0000313" key="2">
    <source>
        <dbReference type="WBParaSite" id="JU765_v2.g17139.t1"/>
    </source>
</evidence>
<proteinExistence type="predicted"/>